<evidence type="ECO:0000313" key="2">
    <source>
        <dbReference type="EMBL" id="QLG89251.1"/>
    </source>
</evidence>
<reference evidence="2 3" key="1">
    <citation type="submission" date="2020-07" db="EMBL/GenBank/DDBJ databases">
        <title>Complete genome sequence of Chitinibacter sp. 2T18.</title>
        <authorList>
            <person name="Bae J.-W."/>
            <person name="Choi J.-W."/>
        </authorList>
    </citation>
    <scope>NUCLEOTIDE SEQUENCE [LARGE SCALE GENOMIC DNA]</scope>
    <source>
        <strain evidence="2 3">2T18</strain>
    </source>
</reference>
<keyword evidence="3" id="KW-1185">Reference proteome</keyword>
<feature type="domain" description="Putative zinc-finger" evidence="1">
    <location>
        <begin position="3"/>
        <end position="36"/>
    </location>
</feature>
<proteinExistence type="predicted"/>
<dbReference type="InterPro" id="IPR027383">
    <property type="entry name" value="Znf_put"/>
</dbReference>
<organism evidence="2 3">
    <name type="scientific">Chitinibacter bivalviorum</name>
    <dbReference type="NCBI Taxonomy" id="2739434"/>
    <lineage>
        <taxon>Bacteria</taxon>
        <taxon>Pseudomonadati</taxon>
        <taxon>Pseudomonadota</taxon>
        <taxon>Betaproteobacteria</taxon>
        <taxon>Neisseriales</taxon>
        <taxon>Chitinibacteraceae</taxon>
        <taxon>Chitinibacter</taxon>
    </lineage>
</organism>
<protein>
    <submittedName>
        <fullName evidence="2">Zf-HC2 domain-containing protein</fullName>
    </submittedName>
</protein>
<sequence>MGCREASFLLSQAQDRELALGEKISLRIHLLMCTKCTNFSRQLQMMRKLNRSYTAQGAQSEDQDPKDQA</sequence>
<dbReference type="Proteomes" id="UP000509597">
    <property type="component" value="Chromosome"/>
</dbReference>
<evidence type="ECO:0000313" key="3">
    <source>
        <dbReference type="Proteomes" id="UP000509597"/>
    </source>
</evidence>
<dbReference type="Pfam" id="PF13490">
    <property type="entry name" value="zf-HC2"/>
    <property type="match status" value="1"/>
</dbReference>
<dbReference type="AlphaFoldDB" id="A0A7H9BMC7"/>
<name>A0A7H9BMC7_9NEIS</name>
<accession>A0A7H9BMC7</accession>
<dbReference type="EMBL" id="CP058627">
    <property type="protein sequence ID" value="QLG89251.1"/>
    <property type="molecule type" value="Genomic_DNA"/>
</dbReference>
<gene>
    <name evidence="2" type="ORF">HQ393_13925</name>
</gene>
<dbReference type="RefSeq" id="WP_179355747.1">
    <property type="nucleotide sequence ID" value="NZ_CP058627.1"/>
</dbReference>
<evidence type="ECO:0000259" key="1">
    <source>
        <dbReference type="Pfam" id="PF13490"/>
    </source>
</evidence>
<dbReference type="KEGG" id="chiz:HQ393_13925"/>